<reference evidence="2" key="1">
    <citation type="journal article" date="2021" name="PeerJ">
        <title>Extensive microbial diversity within the chicken gut microbiome revealed by metagenomics and culture.</title>
        <authorList>
            <person name="Gilroy R."/>
            <person name="Ravi A."/>
            <person name="Getino M."/>
            <person name="Pursley I."/>
            <person name="Horton D.L."/>
            <person name="Alikhan N.F."/>
            <person name="Baker D."/>
            <person name="Gharbi K."/>
            <person name="Hall N."/>
            <person name="Watson M."/>
            <person name="Adriaenssens E.M."/>
            <person name="Foster-Nyarko E."/>
            <person name="Jarju S."/>
            <person name="Secka A."/>
            <person name="Antonio M."/>
            <person name="Oren A."/>
            <person name="Chaudhuri R.R."/>
            <person name="La Ragione R."/>
            <person name="Hildebrand F."/>
            <person name="Pallen M.J."/>
        </authorList>
    </citation>
    <scope>NUCLEOTIDE SEQUENCE</scope>
    <source>
        <strain evidence="2">4376</strain>
    </source>
</reference>
<evidence type="ECO:0000313" key="3">
    <source>
        <dbReference type="Proteomes" id="UP000824189"/>
    </source>
</evidence>
<evidence type="ECO:0000256" key="1">
    <source>
        <dbReference type="SAM" id="Phobius"/>
    </source>
</evidence>
<proteinExistence type="predicted"/>
<keyword evidence="1" id="KW-0472">Membrane</keyword>
<comment type="caution">
    <text evidence="2">The sequence shown here is derived from an EMBL/GenBank/DDBJ whole genome shotgun (WGS) entry which is preliminary data.</text>
</comment>
<feature type="transmembrane region" description="Helical" evidence="1">
    <location>
        <begin position="61"/>
        <end position="80"/>
    </location>
</feature>
<dbReference type="EMBL" id="DXFZ01000057">
    <property type="protein sequence ID" value="HIW95815.1"/>
    <property type="molecule type" value="Genomic_DNA"/>
</dbReference>
<reference evidence="2" key="2">
    <citation type="submission" date="2021-04" db="EMBL/GenBank/DDBJ databases">
        <authorList>
            <person name="Gilroy R."/>
        </authorList>
    </citation>
    <scope>NUCLEOTIDE SEQUENCE</scope>
    <source>
        <strain evidence="2">4376</strain>
    </source>
</reference>
<evidence type="ECO:0008006" key="4">
    <source>
        <dbReference type="Google" id="ProtNLM"/>
    </source>
</evidence>
<protein>
    <recommendedName>
        <fullName evidence="4">Cell wall anchor protein</fullName>
    </recommendedName>
</protein>
<dbReference type="Proteomes" id="UP000824189">
    <property type="component" value="Unassembled WGS sequence"/>
</dbReference>
<dbReference type="AlphaFoldDB" id="A0A9D1RY91"/>
<accession>A0A9D1RY91</accession>
<feature type="transmembrane region" description="Helical" evidence="1">
    <location>
        <begin position="27"/>
        <end position="46"/>
    </location>
</feature>
<organism evidence="2 3">
    <name type="scientific">Candidatus Corynebacterium gallistercoris</name>
    <dbReference type="NCBI Taxonomy" id="2838530"/>
    <lineage>
        <taxon>Bacteria</taxon>
        <taxon>Bacillati</taxon>
        <taxon>Actinomycetota</taxon>
        <taxon>Actinomycetes</taxon>
        <taxon>Mycobacteriales</taxon>
        <taxon>Corynebacteriaceae</taxon>
        <taxon>Corynebacterium</taxon>
    </lineage>
</organism>
<evidence type="ECO:0000313" key="2">
    <source>
        <dbReference type="EMBL" id="HIW95815.1"/>
    </source>
</evidence>
<name>A0A9D1RY91_9CORY</name>
<keyword evidence="1" id="KW-0812">Transmembrane</keyword>
<keyword evidence="1" id="KW-1133">Transmembrane helix</keyword>
<sequence>MATNQNTADKPVGHRSHMAGAFDIRNVIGSLLGIYGLVLLASFLLLDPGVDPSTGAPKENIYNLWAGLTMIAVAVVFAVWTKVDPIKIEEPVEES</sequence>
<gene>
    <name evidence="2" type="ORF">H9867_04945</name>
</gene>